<feature type="signal peptide" evidence="2">
    <location>
        <begin position="1"/>
        <end position="18"/>
    </location>
</feature>
<reference evidence="3" key="1">
    <citation type="journal article" date="2016" name="Nat. Genet.">
        <title>A high-quality carrot genome assembly provides new insights into carotenoid accumulation and asterid genome evolution.</title>
        <authorList>
            <person name="Iorizzo M."/>
            <person name="Ellison S."/>
            <person name="Senalik D."/>
            <person name="Zeng P."/>
            <person name="Satapoomin P."/>
            <person name="Huang J."/>
            <person name="Bowman M."/>
            <person name="Iovene M."/>
            <person name="Sanseverino W."/>
            <person name="Cavagnaro P."/>
            <person name="Yildiz M."/>
            <person name="Macko-Podgorni A."/>
            <person name="Moranska E."/>
            <person name="Grzebelus E."/>
            <person name="Grzebelus D."/>
            <person name="Ashrafi H."/>
            <person name="Zheng Z."/>
            <person name="Cheng S."/>
            <person name="Spooner D."/>
            <person name="Van Deynze A."/>
            <person name="Simon P."/>
        </authorList>
    </citation>
    <scope>NUCLEOTIDE SEQUENCE</scope>
    <source>
        <tissue evidence="3">Leaf</tissue>
    </source>
</reference>
<evidence type="ECO:0000313" key="3">
    <source>
        <dbReference type="EMBL" id="WOH01866.1"/>
    </source>
</evidence>
<dbReference type="EMBL" id="CP093347">
    <property type="protein sequence ID" value="WOH01866.1"/>
    <property type="molecule type" value="Genomic_DNA"/>
</dbReference>
<dbReference type="AlphaFoldDB" id="A0AAF1B3I0"/>
<organism evidence="3 4">
    <name type="scientific">Daucus carota subsp. sativus</name>
    <name type="common">Carrot</name>
    <dbReference type="NCBI Taxonomy" id="79200"/>
    <lineage>
        <taxon>Eukaryota</taxon>
        <taxon>Viridiplantae</taxon>
        <taxon>Streptophyta</taxon>
        <taxon>Embryophyta</taxon>
        <taxon>Tracheophyta</taxon>
        <taxon>Spermatophyta</taxon>
        <taxon>Magnoliopsida</taxon>
        <taxon>eudicotyledons</taxon>
        <taxon>Gunneridae</taxon>
        <taxon>Pentapetalae</taxon>
        <taxon>asterids</taxon>
        <taxon>campanulids</taxon>
        <taxon>Apiales</taxon>
        <taxon>Apiaceae</taxon>
        <taxon>Apioideae</taxon>
        <taxon>Scandiceae</taxon>
        <taxon>Daucinae</taxon>
        <taxon>Daucus</taxon>
        <taxon>Daucus sect. Daucus</taxon>
    </lineage>
</organism>
<evidence type="ECO:0000256" key="2">
    <source>
        <dbReference type="SAM" id="SignalP"/>
    </source>
</evidence>
<proteinExistence type="predicted"/>
<evidence type="ECO:0000256" key="1">
    <source>
        <dbReference type="SAM" id="Coils"/>
    </source>
</evidence>
<accession>A0AAF1B3I0</accession>
<gene>
    <name evidence="3" type="ORF">DCAR_0521252</name>
</gene>
<feature type="coiled-coil region" evidence="1">
    <location>
        <begin position="64"/>
        <end position="119"/>
    </location>
</feature>
<keyword evidence="4" id="KW-1185">Reference proteome</keyword>
<name>A0AAF1B3I0_DAUCS</name>
<feature type="chain" id="PRO_5042093094" evidence="2">
    <location>
        <begin position="19"/>
        <end position="140"/>
    </location>
</feature>
<sequence>MRHLLCCNSMCCVKMDLAGLLSFGSLCDANGAAKFFSGLGDGCEKQTCWKKNASEPLDSIMKQLVESNGRLHDAELEIVSLKEKVGLLEMSIESQRGDLEISERSLNMAKDQASEMEKKVEPLKYERVTLKYEKNPGFKQ</sequence>
<keyword evidence="2" id="KW-0732">Signal</keyword>
<evidence type="ECO:0000313" key="4">
    <source>
        <dbReference type="Proteomes" id="UP000077755"/>
    </source>
</evidence>
<reference evidence="3" key="2">
    <citation type="submission" date="2022-03" db="EMBL/GenBank/DDBJ databases">
        <title>Draft title - Genomic analysis of global carrot germplasm unveils the trajectory of domestication and the origin of high carotenoid orange carrot.</title>
        <authorList>
            <person name="Iorizzo M."/>
            <person name="Ellison S."/>
            <person name="Senalik D."/>
            <person name="Macko-Podgorni A."/>
            <person name="Grzebelus D."/>
            <person name="Bostan H."/>
            <person name="Rolling W."/>
            <person name="Curaba J."/>
            <person name="Simon P."/>
        </authorList>
    </citation>
    <scope>NUCLEOTIDE SEQUENCE</scope>
    <source>
        <tissue evidence="3">Leaf</tissue>
    </source>
</reference>
<keyword evidence="1" id="KW-0175">Coiled coil</keyword>
<protein>
    <submittedName>
        <fullName evidence="3">Uncharacterized protein</fullName>
    </submittedName>
</protein>
<dbReference type="Proteomes" id="UP000077755">
    <property type="component" value="Chromosome 5"/>
</dbReference>